<keyword evidence="6" id="KW-0862">Zinc</keyword>
<dbReference type="PROSITE" id="PS00143">
    <property type="entry name" value="INSULINASE"/>
    <property type="match status" value="1"/>
</dbReference>
<dbReference type="InterPro" id="IPR050626">
    <property type="entry name" value="Peptidase_M16"/>
</dbReference>
<dbReference type="EMBL" id="JAMXLY010000002">
    <property type="protein sequence ID" value="MCO6024490.1"/>
    <property type="molecule type" value="Genomic_DNA"/>
</dbReference>
<keyword evidence="4" id="KW-0479">Metal-binding</keyword>
<evidence type="ECO:0000256" key="1">
    <source>
        <dbReference type="ARBA" id="ARBA00001947"/>
    </source>
</evidence>
<proteinExistence type="inferred from homology"/>
<evidence type="ECO:0000256" key="5">
    <source>
        <dbReference type="ARBA" id="ARBA00022801"/>
    </source>
</evidence>
<evidence type="ECO:0000256" key="8">
    <source>
        <dbReference type="RuleBase" id="RU004447"/>
    </source>
</evidence>
<dbReference type="InterPro" id="IPR011765">
    <property type="entry name" value="Pept_M16_N"/>
</dbReference>
<gene>
    <name evidence="12" type="ORF">NG821_01290</name>
</gene>
<evidence type="ECO:0000256" key="9">
    <source>
        <dbReference type="SAM" id="SignalP"/>
    </source>
</evidence>
<accession>A0ABT1BUM9</accession>
<dbReference type="Proteomes" id="UP001204015">
    <property type="component" value="Unassembled WGS sequence"/>
</dbReference>
<evidence type="ECO:0000313" key="13">
    <source>
        <dbReference type="Proteomes" id="UP001204015"/>
    </source>
</evidence>
<feature type="domain" description="Peptidase M16 C-terminal" evidence="11">
    <location>
        <begin position="693"/>
        <end position="872"/>
    </location>
</feature>
<sequence length="942" mass="106103">MNLKQNLVTFLLLLTGMASVCAQSSMPKIPLDPNVRIGHLSNGLTYYIRHNDYPAHVASFYIAQKVGSINENDDQRGLAHLLEHMAFNGTDHFKDNDLQEYLQSIGVEYGRNLNAYTGIDQTVYYFTDVPTTRISAVDSCMMILKDWSHGITLSKKAIDGERDVVHNEYRMRMSAQQRMLERALPSLYPGSKYGYRMPIGLMSVVDKSNPNTLRAYYQKWYRPDNQAIIVVGDVDVNHIEAQIKALFGDIKVPANAPKVIPEKVPNNDKPIYVVEKDKEQQMDVIATMIKHDATPDSAKNSMLYMIQNFIKGAVGSMLSSRYAELSQEPNCPYLQAGASYGEYLMSRTKDAFTIDMVPKTGQLLQAYQAVLDEAKRVRDFGFTATEYERYKANFMSGIETAYANRNKMKNDQFTDQYVDHFISNEPIPSVEQEYQIDKMLMPNIPLQVVNEMARQLISVSDTNFVTLVMMQEKPNAVYPTVQQLKDVVAKVRNTKLTAYVDHVKNEPLITKLPKAGKIEKESEDNKLGFKELTLSNGAHVYLKKTDFKDNEIQFYAKAKGGQYTFPKSHYLDISMASELLNASGLGNFSNTELSKALAGKEANANFFIGTYNHGLSGASTPKDLETLMQLVYLEMTDVAKDEKSVNNFKDALATQLQNQSKNPQSVFSDSLSSTLYKQNALFMIPKSSQIAGINYDWVLQTAKELYSNASDFNYYFVGNFDEDKLRPLLEQYIASLPATGKKSDKYDEIPRYTGEVKNIFTQKMENPQNMIVENWRSAKSKNSLQNQVVVDIAARLLNMKYDRSIRETLSAAYSASAESGVNENPDKSVYYNINGIAMLNPAKSAKAIPYFLSGLKETVDKPDPADLQKVKAVMLKNADVAVKTNGYWINILNSYVDDGLDFYTGYKDAVRNTTPQMISDFLKNIILKSGNHAEVLMNAIKG</sequence>
<dbReference type="Pfam" id="PF05193">
    <property type="entry name" value="Peptidase_M16_C"/>
    <property type="match status" value="2"/>
</dbReference>
<dbReference type="InterPro" id="IPR001431">
    <property type="entry name" value="Pept_M16_Zn_BS"/>
</dbReference>
<keyword evidence="13" id="KW-1185">Reference proteome</keyword>
<comment type="caution">
    <text evidence="12">The sequence shown here is derived from an EMBL/GenBank/DDBJ whole genome shotgun (WGS) entry which is preliminary data.</text>
</comment>
<evidence type="ECO:0000259" key="11">
    <source>
        <dbReference type="Pfam" id="PF05193"/>
    </source>
</evidence>
<feature type="domain" description="Peptidase M16 C-terminal" evidence="11">
    <location>
        <begin position="210"/>
        <end position="393"/>
    </location>
</feature>
<comment type="cofactor">
    <cofactor evidence="1">
        <name>Zn(2+)</name>
        <dbReference type="ChEBI" id="CHEBI:29105"/>
    </cofactor>
</comment>
<keyword evidence="3" id="KW-0645">Protease</keyword>
<dbReference type="InterPro" id="IPR011249">
    <property type="entry name" value="Metalloenz_LuxS/M16"/>
</dbReference>
<feature type="chain" id="PRO_5045680848" evidence="9">
    <location>
        <begin position="23"/>
        <end position="942"/>
    </location>
</feature>
<keyword evidence="7" id="KW-0482">Metalloprotease</keyword>
<evidence type="ECO:0000256" key="4">
    <source>
        <dbReference type="ARBA" id="ARBA00022723"/>
    </source>
</evidence>
<keyword evidence="5" id="KW-0378">Hydrolase</keyword>
<comment type="similarity">
    <text evidence="2 8">Belongs to the peptidase M16 family.</text>
</comment>
<reference evidence="12 13" key="1">
    <citation type="submission" date="2022-06" db="EMBL/GenBank/DDBJ databases">
        <title>A taxonomic note on the genus Prevotella: Description of four novel genera and emended description of the genera Hallella and Xylanibacter.</title>
        <authorList>
            <person name="Hitch T.C.A."/>
        </authorList>
    </citation>
    <scope>NUCLEOTIDE SEQUENCE [LARGE SCALE GENOMIC DNA]</scope>
    <source>
        <strain evidence="12 13">DSM 100619</strain>
    </source>
</reference>
<evidence type="ECO:0000256" key="7">
    <source>
        <dbReference type="ARBA" id="ARBA00023049"/>
    </source>
</evidence>
<dbReference type="Gene3D" id="3.30.830.10">
    <property type="entry name" value="Metalloenzyme, LuxS/M16 peptidase-like"/>
    <property type="match status" value="4"/>
</dbReference>
<evidence type="ECO:0000313" key="12">
    <source>
        <dbReference type="EMBL" id="MCO6024490.1"/>
    </source>
</evidence>
<feature type="domain" description="Peptidase M16 N-terminal" evidence="10">
    <location>
        <begin position="50"/>
        <end position="186"/>
    </location>
</feature>
<dbReference type="SUPFAM" id="SSF63411">
    <property type="entry name" value="LuxS/MPP-like metallohydrolase"/>
    <property type="match status" value="4"/>
</dbReference>
<evidence type="ECO:0000259" key="10">
    <source>
        <dbReference type="Pfam" id="PF00675"/>
    </source>
</evidence>
<dbReference type="PANTHER" id="PTHR43690:SF34">
    <property type="entry name" value="ZINC PROTEASE PQQL-LIKE"/>
    <property type="match status" value="1"/>
</dbReference>
<name>A0ABT1BUM9_9BACT</name>
<keyword evidence="9" id="KW-0732">Signal</keyword>
<evidence type="ECO:0000256" key="2">
    <source>
        <dbReference type="ARBA" id="ARBA00007261"/>
    </source>
</evidence>
<organism evidence="12 13">
    <name type="scientific">Segatella cerevisiae</name>
    <dbReference type="NCBI Taxonomy" id="2053716"/>
    <lineage>
        <taxon>Bacteria</taxon>
        <taxon>Pseudomonadati</taxon>
        <taxon>Bacteroidota</taxon>
        <taxon>Bacteroidia</taxon>
        <taxon>Bacteroidales</taxon>
        <taxon>Prevotellaceae</taxon>
        <taxon>Segatella</taxon>
    </lineage>
</organism>
<evidence type="ECO:0000256" key="3">
    <source>
        <dbReference type="ARBA" id="ARBA00022670"/>
    </source>
</evidence>
<protein>
    <submittedName>
        <fullName evidence="12">Insulinase family protein</fullName>
    </submittedName>
</protein>
<dbReference type="RefSeq" id="WP_252759852.1">
    <property type="nucleotide sequence ID" value="NZ_JAMXLY010000002.1"/>
</dbReference>
<dbReference type="PANTHER" id="PTHR43690">
    <property type="entry name" value="NARDILYSIN"/>
    <property type="match status" value="1"/>
</dbReference>
<feature type="signal peptide" evidence="9">
    <location>
        <begin position="1"/>
        <end position="22"/>
    </location>
</feature>
<dbReference type="InterPro" id="IPR007863">
    <property type="entry name" value="Peptidase_M16_C"/>
</dbReference>
<dbReference type="Pfam" id="PF00675">
    <property type="entry name" value="Peptidase_M16"/>
    <property type="match status" value="1"/>
</dbReference>
<evidence type="ECO:0000256" key="6">
    <source>
        <dbReference type="ARBA" id="ARBA00022833"/>
    </source>
</evidence>